<dbReference type="eggNOG" id="COG3292">
    <property type="taxonomic scope" value="Bacteria"/>
</dbReference>
<dbReference type="Gene3D" id="1.10.287.130">
    <property type="match status" value="1"/>
</dbReference>
<keyword evidence="7" id="KW-0067">ATP-binding</keyword>
<dbReference type="SUPFAM" id="SSF47384">
    <property type="entry name" value="Homodimeric domain of signal transducing histidine kinase"/>
    <property type="match status" value="1"/>
</dbReference>
<dbReference type="eggNOG" id="COG5002">
    <property type="taxonomic scope" value="Bacteria"/>
</dbReference>
<gene>
    <name evidence="16" type="ORF">BN8_01801</name>
</gene>
<dbReference type="InterPro" id="IPR011110">
    <property type="entry name" value="Reg_prop"/>
</dbReference>
<evidence type="ECO:0000259" key="15">
    <source>
        <dbReference type="PROSITE" id="PS50110"/>
    </source>
</evidence>
<dbReference type="eggNOG" id="COG0745">
    <property type="taxonomic scope" value="Bacteria"/>
</dbReference>
<dbReference type="PROSITE" id="PS01124">
    <property type="entry name" value="HTH_ARAC_FAMILY_2"/>
    <property type="match status" value="1"/>
</dbReference>
<dbReference type="InterPro" id="IPR011123">
    <property type="entry name" value="Y_Y_Y"/>
</dbReference>
<dbReference type="SMART" id="SM00448">
    <property type="entry name" value="REC"/>
    <property type="match status" value="1"/>
</dbReference>
<keyword evidence="6 16" id="KW-0418">Kinase</keyword>
<evidence type="ECO:0000256" key="7">
    <source>
        <dbReference type="ARBA" id="ARBA00022840"/>
    </source>
</evidence>
<keyword evidence="9" id="KW-0805">Transcription regulation</keyword>
<keyword evidence="5" id="KW-0547">Nucleotide-binding</keyword>
<proteinExistence type="predicted"/>
<dbReference type="Gene3D" id="3.40.50.2300">
    <property type="match status" value="1"/>
</dbReference>
<dbReference type="InterPro" id="IPR013783">
    <property type="entry name" value="Ig-like_fold"/>
</dbReference>
<dbReference type="InterPro" id="IPR011044">
    <property type="entry name" value="Quino_amine_DH_bsu"/>
</dbReference>
<dbReference type="SUPFAM" id="SSF46689">
    <property type="entry name" value="Homeodomain-like"/>
    <property type="match status" value="1"/>
</dbReference>
<keyword evidence="4 16" id="KW-0808">Transferase</keyword>
<evidence type="ECO:0000256" key="3">
    <source>
        <dbReference type="ARBA" id="ARBA00022553"/>
    </source>
</evidence>
<dbReference type="FunFam" id="3.30.565.10:FF:000037">
    <property type="entry name" value="Hybrid sensor histidine kinase/response regulator"/>
    <property type="match status" value="1"/>
</dbReference>
<dbReference type="InterPro" id="IPR036097">
    <property type="entry name" value="HisK_dim/P_sf"/>
</dbReference>
<dbReference type="Pfam" id="PF02518">
    <property type="entry name" value="HATPase_c"/>
    <property type="match status" value="1"/>
</dbReference>
<feature type="modified residue" description="4-aspartylphosphate" evidence="12">
    <location>
        <position position="1163"/>
    </location>
</feature>
<sequence length="1367" mass="153259">MLKDTQPLFWRVRLRRLLFLTGLAVLLVRPGFSQVKFHKISTAQGLSQSSVVAIHEDKQGFLWLGTADGLNRYDGYGFTVYRHLPHDSTSLPSSHISALDEDSNGRLWVGTITGGACYLDRSTGHFVRVPLLADRRSITIVSSIVAQGSDVWVGSDAAGLFHIDTRTRKTRWLSKRGGPVFEPNVTALAEGRNNTCWAGTGDGTIYQLSSRIDRPLRRLVVARKAGANRINRLFEDSRGRLWISTEANGVYRLDPGHVQPERVLYVPNQPGGINSVQAFEEDRRHNLWLGTDDGVLVAPGGNLTQSRHYRAGPDSEFGLSSHAVKSIRQDRNGNIWIGTWEAGLNVVYRLTDRFQSLTYKPNEPNGLPARKVTAVGGDRQGGIWIGTNMGLTYWQPNRHRFTHYRPPNLSGLDVNLVYTHPTDQALVGVWNKAFDVWNPKSGRFQNLLGRLTADDTSVTNSVKAFCRARDGRVWVVSQNAGIVRFDPATLQSESIPPAVDGVDVRRLGPGTVCETADGTLWMGMFNNGLWAYDLRTRRTQHYQASNQRGSLSENHILTLFEDSKKRLWIGTNGGGLNQFDPKTGRFIVYTTEHGLANNTVKGILEDDHGNLWMATNDGLSKLEINRRQFTTYTVHDGLPSREFLVGACYKSPDGHMYFGTMDGLAYFHPDSIESSREALPIYLTGLRLFNRPVTVGVADSPLQRPVVETDVLTLRHDQSVFTIDFLALNLQNAPNLQYAYRIDAFDPDWNYVGTQRSATYTNLDPGEYVFRVKAANGAGPWTEATTTLTIRILPPWYRTWWAYTLYALILFATLLAWRRLIKIRERFRSDLRLKTLEAETMREVDRVKTSFFTNISHEFRTPLTLIISPLEKLLTDPAPEDSRTLRQQHGLMHRNAQRLLRLINQLLDLAKLEAGHLQPGYSRNTLPDFMSRLVASFDFTAQQHAIDLTFTADFPNVPVWYDPDLLEKTLSNLISNALKFTPDGGQVSVTLHEPEPTLARITVQDSGIGMSPDHLTHIFDRFYQVDDKSQSKTVGTGIGLALTKELIELVGGAIEVESEPGRGSTFVITLPVGEPKQGATRVPSGNQLSLPKDAILTQEITRTGSPPAISIRRDLLLIVEDNDELRSYMSELFATQYEVLEAVDGQDGWEKAQTTNPALIISDLMMPRLNGIELCRLVKSHNQTSHIPFILLTARQNTDSQLDGYGAGADDYVSKPFNAHLLQSRVQNLLRTREKLRERFSRVITVQPSELTVTSADDQFLTKALQVIEQQLANPDFGINELIDAMNMSETLLYRKLKSLTGLSGNEFIRSIRLKRAAQWLQSEADLTVSEVAYRVGFRDPAYFTRCFTKEFGRSPKQFAAASASSV</sequence>
<organism evidence="16 17">
    <name type="scientific">Fibrisoma limi BUZ 3</name>
    <dbReference type="NCBI Taxonomy" id="1185876"/>
    <lineage>
        <taxon>Bacteria</taxon>
        <taxon>Pseudomonadati</taxon>
        <taxon>Bacteroidota</taxon>
        <taxon>Cytophagia</taxon>
        <taxon>Cytophagales</taxon>
        <taxon>Spirosomataceae</taxon>
        <taxon>Fibrisoma</taxon>
    </lineage>
</organism>
<dbReference type="InterPro" id="IPR005467">
    <property type="entry name" value="His_kinase_dom"/>
</dbReference>
<evidence type="ECO:0000256" key="4">
    <source>
        <dbReference type="ARBA" id="ARBA00022679"/>
    </source>
</evidence>
<dbReference type="FunFam" id="1.10.287.130:FF:000045">
    <property type="entry name" value="Two-component system sensor histidine kinase/response regulator"/>
    <property type="match status" value="1"/>
</dbReference>
<dbReference type="Gene3D" id="3.30.565.10">
    <property type="entry name" value="Histidine kinase-like ATPase, C-terminal domain"/>
    <property type="match status" value="1"/>
</dbReference>
<evidence type="ECO:0000256" key="11">
    <source>
        <dbReference type="ARBA" id="ARBA00023163"/>
    </source>
</evidence>
<evidence type="ECO:0000313" key="17">
    <source>
        <dbReference type="Proteomes" id="UP000009309"/>
    </source>
</evidence>
<comment type="caution">
    <text evidence="16">The sequence shown here is derived from an EMBL/GenBank/DDBJ whole genome shotgun (WGS) entry which is preliminary data.</text>
</comment>
<dbReference type="Proteomes" id="UP000009309">
    <property type="component" value="Unassembled WGS sequence"/>
</dbReference>
<feature type="domain" description="Response regulatory" evidence="15">
    <location>
        <begin position="1115"/>
        <end position="1230"/>
    </location>
</feature>
<dbReference type="InterPro" id="IPR018060">
    <property type="entry name" value="HTH_AraC"/>
</dbReference>
<evidence type="ECO:0000256" key="10">
    <source>
        <dbReference type="ARBA" id="ARBA00023125"/>
    </source>
</evidence>
<dbReference type="SMART" id="SM00342">
    <property type="entry name" value="HTH_ARAC"/>
    <property type="match status" value="1"/>
</dbReference>
<reference evidence="16 17" key="1">
    <citation type="journal article" date="2012" name="J. Bacteriol.">
        <title>Genome Sequence of the Filamentous Bacterium Fibrisoma limi BUZ 3T.</title>
        <authorList>
            <person name="Filippini M."/>
            <person name="Qi W."/>
            <person name="Jaenicke S."/>
            <person name="Goesmann A."/>
            <person name="Smits T.H."/>
            <person name="Bagheri H.C."/>
        </authorList>
    </citation>
    <scope>NUCLEOTIDE SEQUENCE [LARGE SCALE GENOMIC DNA]</scope>
    <source>
        <strain evidence="17">BUZ 3T</strain>
    </source>
</reference>
<dbReference type="Pfam" id="PF12833">
    <property type="entry name" value="HTH_18"/>
    <property type="match status" value="1"/>
</dbReference>
<dbReference type="InterPro" id="IPR009057">
    <property type="entry name" value="Homeodomain-like_sf"/>
</dbReference>
<dbReference type="GO" id="GO:0003700">
    <property type="term" value="F:DNA-binding transcription factor activity"/>
    <property type="evidence" value="ECO:0007669"/>
    <property type="project" value="InterPro"/>
</dbReference>
<dbReference type="EMBL" id="CAIT01000006">
    <property type="protein sequence ID" value="CCH52774.1"/>
    <property type="molecule type" value="Genomic_DNA"/>
</dbReference>
<dbReference type="InterPro" id="IPR003961">
    <property type="entry name" value="FN3_dom"/>
</dbReference>
<dbReference type="InterPro" id="IPR036890">
    <property type="entry name" value="HATPase_C_sf"/>
</dbReference>
<dbReference type="Gene3D" id="2.130.10.10">
    <property type="entry name" value="YVTN repeat-like/Quinoprotein amine dehydrogenase"/>
    <property type="match status" value="2"/>
</dbReference>
<evidence type="ECO:0000256" key="12">
    <source>
        <dbReference type="PROSITE-ProRule" id="PRU00169"/>
    </source>
</evidence>
<dbReference type="PROSITE" id="PS50109">
    <property type="entry name" value="HIS_KIN"/>
    <property type="match status" value="1"/>
</dbReference>
<dbReference type="PROSITE" id="PS50110">
    <property type="entry name" value="RESPONSE_REGULATORY"/>
    <property type="match status" value="1"/>
</dbReference>
<dbReference type="GO" id="GO:0043565">
    <property type="term" value="F:sequence-specific DNA binding"/>
    <property type="evidence" value="ECO:0007669"/>
    <property type="project" value="InterPro"/>
</dbReference>
<dbReference type="Pfam" id="PF07494">
    <property type="entry name" value="Reg_prop"/>
    <property type="match status" value="6"/>
</dbReference>
<dbReference type="STRING" id="1185876.BN8_01801"/>
<dbReference type="PANTHER" id="PTHR43547:SF2">
    <property type="entry name" value="HYBRID SIGNAL TRANSDUCTION HISTIDINE KINASE C"/>
    <property type="match status" value="1"/>
</dbReference>
<protein>
    <recommendedName>
        <fullName evidence="2">histidine kinase</fullName>
        <ecNumber evidence="2">2.7.13.3</ecNumber>
    </recommendedName>
</protein>
<dbReference type="Pfam" id="PF00512">
    <property type="entry name" value="HisKA"/>
    <property type="match status" value="1"/>
</dbReference>
<evidence type="ECO:0000259" key="14">
    <source>
        <dbReference type="PROSITE" id="PS50109"/>
    </source>
</evidence>
<evidence type="ECO:0000313" key="16">
    <source>
        <dbReference type="EMBL" id="CCH52774.1"/>
    </source>
</evidence>
<dbReference type="InterPro" id="IPR003661">
    <property type="entry name" value="HisK_dim/P_dom"/>
</dbReference>
<dbReference type="SUPFAM" id="SSF55874">
    <property type="entry name" value="ATPase domain of HSP90 chaperone/DNA topoisomerase II/histidine kinase"/>
    <property type="match status" value="1"/>
</dbReference>
<dbReference type="InterPro" id="IPR018062">
    <property type="entry name" value="HTH_AraC-typ_CS"/>
</dbReference>
<dbReference type="InterPro" id="IPR004358">
    <property type="entry name" value="Sig_transdc_His_kin-like_C"/>
</dbReference>
<dbReference type="Gene3D" id="1.10.10.60">
    <property type="entry name" value="Homeodomain-like"/>
    <property type="match status" value="1"/>
</dbReference>
<evidence type="ECO:0000256" key="8">
    <source>
        <dbReference type="ARBA" id="ARBA00023012"/>
    </source>
</evidence>
<keyword evidence="8" id="KW-0902">Two-component regulatory system</keyword>
<dbReference type="GO" id="GO:0000155">
    <property type="term" value="F:phosphorelay sensor kinase activity"/>
    <property type="evidence" value="ECO:0007669"/>
    <property type="project" value="InterPro"/>
</dbReference>
<dbReference type="PANTHER" id="PTHR43547">
    <property type="entry name" value="TWO-COMPONENT HISTIDINE KINASE"/>
    <property type="match status" value="1"/>
</dbReference>
<dbReference type="PROSITE" id="PS00041">
    <property type="entry name" value="HTH_ARAC_FAMILY_1"/>
    <property type="match status" value="1"/>
</dbReference>
<dbReference type="RefSeq" id="WP_009281358.1">
    <property type="nucleotide sequence ID" value="NZ_CAIT01000006.1"/>
</dbReference>
<accession>I2GFU9</accession>
<evidence type="ECO:0000256" key="5">
    <source>
        <dbReference type="ARBA" id="ARBA00022741"/>
    </source>
</evidence>
<dbReference type="CDD" id="cd16922">
    <property type="entry name" value="HATPase_EvgS-ArcB-TorS-like"/>
    <property type="match status" value="1"/>
</dbReference>
<dbReference type="CDD" id="cd17574">
    <property type="entry name" value="REC_OmpR"/>
    <property type="match status" value="1"/>
</dbReference>
<dbReference type="PRINTS" id="PR00344">
    <property type="entry name" value="BCTRLSENSOR"/>
</dbReference>
<keyword evidence="3 12" id="KW-0597">Phosphoprotein</keyword>
<dbReference type="InterPro" id="IPR015943">
    <property type="entry name" value="WD40/YVTN_repeat-like_dom_sf"/>
</dbReference>
<evidence type="ECO:0000259" key="13">
    <source>
        <dbReference type="PROSITE" id="PS01124"/>
    </source>
</evidence>
<feature type="domain" description="Histidine kinase" evidence="14">
    <location>
        <begin position="854"/>
        <end position="1074"/>
    </location>
</feature>
<keyword evidence="17" id="KW-1185">Reference proteome</keyword>
<dbReference type="CDD" id="cd00082">
    <property type="entry name" value="HisKA"/>
    <property type="match status" value="1"/>
</dbReference>
<dbReference type="InterPro" id="IPR003594">
    <property type="entry name" value="HATPase_dom"/>
</dbReference>
<dbReference type="SMART" id="SM00387">
    <property type="entry name" value="HATPase_c"/>
    <property type="match status" value="1"/>
</dbReference>
<dbReference type="InterPro" id="IPR036116">
    <property type="entry name" value="FN3_sf"/>
</dbReference>
<evidence type="ECO:0000256" key="9">
    <source>
        <dbReference type="ARBA" id="ARBA00023015"/>
    </source>
</evidence>
<keyword evidence="11" id="KW-0804">Transcription</keyword>
<dbReference type="InterPro" id="IPR001789">
    <property type="entry name" value="Sig_transdc_resp-reg_receiver"/>
</dbReference>
<evidence type="ECO:0000256" key="2">
    <source>
        <dbReference type="ARBA" id="ARBA00012438"/>
    </source>
</evidence>
<dbReference type="SUPFAM" id="SSF49265">
    <property type="entry name" value="Fibronectin type III"/>
    <property type="match status" value="1"/>
</dbReference>
<dbReference type="EC" id="2.7.13.3" evidence="2"/>
<dbReference type="SUPFAM" id="SSF50969">
    <property type="entry name" value="YVTN repeat-like/Quinoprotein amine dehydrogenase"/>
    <property type="match status" value="1"/>
</dbReference>
<evidence type="ECO:0000256" key="6">
    <source>
        <dbReference type="ARBA" id="ARBA00022777"/>
    </source>
</evidence>
<dbReference type="InterPro" id="IPR011047">
    <property type="entry name" value="Quinoprotein_ADH-like_sf"/>
</dbReference>
<feature type="domain" description="HTH araC/xylS-type" evidence="13">
    <location>
        <begin position="1262"/>
        <end position="1362"/>
    </location>
</feature>
<name>I2GFU9_9BACT</name>
<comment type="catalytic activity">
    <reaction evidence="1">
        <text>ATP + protein L-histidine = ADP + protein N-phospho-L-histidine.</text>
        <dbReference type="EC" id="2.7.13.3"/>
    </reaction>
</comment>
<dbReference type="SUPFAM" id="SSF52172">
    <property type="entry name" value="CheY-like"/>
    <property type="match status" value="1"/>
</dbReference>
<dbReference type="FunFam" id="2.60.40.10:FF:000791">
    <property type="entry name" value="Two-component system sensor histidine kinase/response regulator"/>
    <property type="match status" value="1"/>
</dbReference>
<keyword evidence="10" id="KW-0238">DNA-binding</keyword>
<dbReference type="Gene3D" id="2.60.40.10">
    <property type="entry name" value="Immunoglobulins"/>
    <property type="match status" value="1"/>
</dbReference>
<dbReference type="GO" id="GO:0005524">
    <property type="term" value="F:ATP binding"/>
    <property type="evidence" value="ECO:0007669"/>
    <property type="project" value="UniProtKB-KW"/>
</dbReference>
<dbReference type="CDD" id="cd00063">
    <property type="entry name" value="FN3"/>
    <property type="match status" value="1"/>
</dbReference>
<dbReference type="InterPro" id="IPR011006">
    <property type="entry name" value="CheY-like_superfamily"/>
</dbReference>
<dbReference type="Pfam" id="PF00072">
    <property type="entry name" value="Response_reg"/>
    <property type="match status" value="1"/>
</dbReference>
<evidence type="ECO:0000256" key="1">
    <source>
        <dbReference type="ARBA" id="ARBA00000085"/>
    </source>
</evidence>
<dbReference type="SUPFAM" id="SSF50998">
    <property type="entry name" value="Quinoprotein alcohol dehydrogenase-like"/>
    <property type="match status" value="1"/>
</dbReference>
<dbReference type="SMART" id="SM00388">
    <property type="entry name" value="HisKA"/>
    <property type="match status" value="1"/>
</dbReference>
<dbReference type="OrthoDB" id="9797097at2"/>
<dbReference type="Pfam" id="PF07495">
    <property type="entry name" value="Y_Y_Y"/>
    <property type="match status" value="1"/>
</dbReference>